<keyword evidence="3" id="KW-0479">Metal-binding</keyword>
<reference evidence="6 7" key="1">
    <citation type="submission" date="2019-05" db="EMBL/GenBank/DDBJ databases">
        <authorList>
            <consortium name="Science for Life Laboratories"/>
        </authorList>
    </citation>
    <scope>NUCLEOTIDE SEQUENCE [LARGE SCALE GENOMIC DNA]</scope>
    <source>
        <strain evidence="6">Soil9</strain>
    </source>
</reference>
<evidence type="ECO:0000313" key="7">
    <source>
        <dbReference type="Proteomes" id="UP000464178"/>
    </source>
</evidence>
<dbReference type="RefSeq" id="WP_162668105.1">
    <property type="nucleotide sequence ID" value="NZ_LR593886.1"/>
</dbReference>
<keyword evidence="5" id="KW-0411">Iron-sulfur</keyword>
<proteinExistence type="predicted"/>
<accession>A0A6P2CWP6</accession>
<dbReference type="Proteomes" id="UP000464178">
    <property type="component" value="Chromosome"/>
</dbReference>
<dbReference type="SUPFAM" id="SSF102114">
    <property type="entry name" value="Radical SAM enzymes"/>
    <property type="match status" value="1"/>
</dbReference>
<evidence type="ECO:0000256" key="1">
    <source>
        <dbReference type="ARBA" id="ARBA00001966"/>
    </source>
</evidence>
<dbReference type="CDD" id="cd01335">
    <property type="entry name" value="Radical_SAM"/>
    <property type="match status" value="1"/>
</dbReference>
<protein>
    <submittedName>
        <fullName evidence="6">Dihydropteroate synthase: Putative Fe-S oxidoreductase</fullName>
    </submittedName>
</protein>
<dbReference type="GO" id="GO:0051536">
    <property type="term" value="F:iron-sulfur cluster binding"/>
    <property type="evidence" value="ECO:0007669"/>
    <property type="project" value="UniProtKB-KW"/>
</dbReference>
<dbReference type="InterPro" id="IPR013785">
    <property type="entry name" value="Aldolase_TIM"/>
</dbReference>
<dbReference type="InterPro" id="IPR058240">
    <property type="entry name" value="rSAM_sf"/>
</dbReference>
<name>A0A6P2CWP6_9BACT</name>
<comment type="cofactor">
    <cofactor evidence="1">
        <name>[4Fe-4S] cluster</name>
        <dbReference type="ChEBI" id="CHEBI:49883"/>
    </cofactor>
</comment>
<sequence>MATTVGLPVIDTAAVSARYREAAGRPEERRLLVTDFRGSQQEQDLTDPTNCDGLGRVRHFKRSTSSGWPLNPLPIDPASRFLGLAPDDMLRAQVFQNAVCNWRCWYCFVPFNLLSAHPKHSRWVTAEELVDLYLAEPGRPQVIDLSGGQPDLVPEWIPWTMRAMRDRGLEGSVYLWSDDNLSNDYFWQYLGDADLELIRTFRGYGRVGCFKGFDAESFAFNTAADPALFDQQFELFHRLIDLGLDVYAYATLTAPSADGIAGRVARFVDRLQSVSPLLPLRVVPLEVQVFTPVESRLSPVRRESLVHQRRAVEAWMQELENRFPAELRGLSITDIAL</sequence>
<dbReference type="GO" id="GO:0003824">
    <property type="term" value="F:catalytic activity"/>
    <property type="evidence" value="ECO:0007669"/>
    <property type="project" value="InterPro"/>
</dbReference>
<keyword evidence="7" id="KW-1185">Reference proteome</keyword>
<dbReference type="SFLD" id="SFLDS00029">
    <property type="entry name" value="Radical_SAM"/>
    <property type="match status" value="1"/>
</dbReference>
<evidence type="ECO:0000256" key="3">
    <source>
        <dbReference type="ARBA" id="ARBA00022723"/>
    </source>
</evidence>
<dbReference type="AlphaFoldDB" id="A0A6P2CWP6"/>
<keyword evidence="2" id="KW-0949">S-adenosyl-L-methionine</keyword>
<dbReference type="KEGG" id="gms:SOIL9_43450"/>
<keyword evidence="4" id="KW-0408">Iron</keyword>
<dbReference type="GO" id="GO:0046872">
    <property type="term" value="F:metal ion binding"/>
    <property type="evidence" value="ECO:0007669"/>
    <property type="project" value="UniProtKB-KW"/>
</dbReference>
<gene>
    <name evidence="6" type="ORF">SOIL9_43450</name>
</gene>
<evidence type="ECO:0000256" key="5">
    <source>
        <dbReference type="ARBA" id="ARBA00023014"/>
    </source>
</evidence>
<dbReference type="EMBL" id="LR593886">
    <property type="protein sequence ID" value="VTR93369.1"/>
    <property type="molecule type" value="Genomic_DNA"/>
</dbReference>
<evidence type="ECO:0000313" key="6">
    <source>
        <dbReference type="EMBL" id="VTR93369.1"/>
    </source>
</evidence>
<organism evidence="6 7">
    <name type="scientific">Gemmata massiliana</name>
    <dbReference type="NCBI Taxonomy" id="1210884"/>
    <lineage>
        <taxon>Bacteria</taxon>
        <taxon>Pseudomonadati</taxon>
        <taxon>Planctomycetota</taxon>
        <taxon>Planctomycetia</taxon>
        <taxon>Gemmatales</taxon>
        <taxon>Gemmataceae</taxon>
        <taxon>Gemmata</taxon>
    </lineage>
</organism>
<dbReference type="InterPro" id="IPR007197">
    <property type="entry name" value="rSAM"/>
</dbReference>
<evidence type="ECO:0000256" key="2">
    <source>
        <dbReference type="ARBA" id="ARBA00022691"/>
    </source>
</evidence>
<dbReference type="Gene3D" id="3.20.20.70">
    <property type="entry name" value="Aldolase class I"/>
    <property type="match status" value="1"/>
</dbReference>
<evidence type="ECO:0000256" key="4">
    <source>
        <dbReference type="ARBA" id="ARBA00023004"/>
    </source>
</evidence>